<dbReference type="PANTHER" id="PTHR45877">
    <property type="entry name" value="E3 UBIQUITIN-PROTEIN LIGASE SIAH2"/>
    <property type="match status" value="1"/>
</dbReference>
<dbReference type="Pfam" id="PF21361">
    <property type="entry name" value="Sina_ZnF"/>
    <property type="match status" value="1"/>
</dbReference>
<sequence>MATKRTSRTSDITPKVARRSSSATLAAEMATRLASELACLFQCVACGERVRPPIVQCCMGHLACVACRDKDNTCPECLGPIGDVRVPSMERVAAILFTPCRHSVYGCREQLTICDQWEHEETCEFRPFPCILPWTKCTWKGPLSAIEAHISQAHNAPLLRGSTVTFGVDDADGAWFGKRLRLQSCFERHFLLVFWREHEDACRGCCVLAQLVGEPHEVDRFTYQVDVTTRNGVRSLTWRDRPRSILESVDSTLVNRDCLFFDARQFTESGRLNVDITVHDCEDREKAR</sequence>
<comment type="function">
    <text evidence="10">E3 ubiquitin-protein ligase that mediates ubiquitination and subsequent proteasomal degradation of target proteins. E3 ubiquitin ligases accept ubiquitin from an E2 ubiquitin-conjugating enzyme in the form of a thioester and then directly transfers the ubiquitin to targeted substrates.</text>
</comment>
<evidence type="ECO:0000256" key="7">
    <source>
        <dbReference type="ARBA" id="ARBA00022786"/>
    </source>
</evidence>
<comment type="caution">
    <text evidence="13">The sequence shown here is derived from an EMBL/GenBank/DDBJ whole genome shotgun (WGS) entry which is preliminary data.</text>
</comment>
<evidence type="ECO:0000256" key="2">
    <source>
        <dbReference type="ARBA" id="ARBA00004906"/>
    </source>
</evidence>
<keyword evidence="14" id="KW-1185">Reference proteome</keyword>
<dbReference type="EC" id="2.3.2.27" evidence="10"/>
<name>A0A9D4TEB9_RHISA</name>
<dbReference type="Gene3D" id="2.60.210.10">
    <property type="entry name" value="Apoptosis, Tumor Necrosis Factor Receptor Associated Protein 2, Chain A"/>
    <property type="match status" value="1"/>
</dbReference>
<evidence type="ECO:0000259" key="11">
    <source>
        <dbReference type="PROSITE" id="PS51081"/>
    </source>
</evidence>
<comment type="domain">
    <text evidence="10">The RING-type zinc finger domain is essential for ubiquitin ligase activity.</text>
</comment>
<comment type="similarity">
    <text evidence="3 10">Belongs to the SINA (Seven in absentia) family.</text>
</comment>
<dbReference type="GO" id="GO:0008270">
    <property type="term" value="F:zinc ion binding"/>
    <property type="evidence" value="ECO:0007669"/>
    <property type="project" value="UniProtKB-KW"/>
</dbReference>
<dbReference type="GO" id="GO:0005737">
    <property type="term" value="C:cytoplasm"/>
    <property type="evidence" value="ECO:0007669"/>
    <property type="project" value="InterPro"/>
</dbReference>
<dbReference type="FunFam" id="3.30.40.10:FF:000041">
    <property type="entry name" value="E3 ubiquitin-protein ligase SINAT3"/>
    <property type="match status" value="1"/>
</dbReference>
<keyword evidence="8 10" id="KW-0862">Zinc</keyword>
<dbReference type="InterPro" id="IPR049548">
    <property type="entry name" value="Sina-like_RING"/>
</dbReference>
<reference evidence="13" key="1">
    <citation type="journal article" date="2020" name="Cell">
        <title>Large-Scale Comparative Analyses of Tick Genomes Elucidate Their Genetic Diversity and Vector Capacities.</title>
        <authorList>
            <consortium name="Tick Genome and Microbiome Consortium (TIGMIC)"/>
            <person name="Jia N."/>
            <person name="Wang J."/>
            <person name="Shi W."/>
            <person name="Du L."/>
            <person name="Sun Y."/>
            <person name="Zhan W."/>
            <person name="Jiang J.F."/>
            <person name="Wang Q."/>
            <person name="Zhang B."/>
            <person name="Ji P."/>
            <person name="Bell-Sakyi L."/>
            <person name="Cui X.M."/>
            <person name="Yuan T.T."/>
            <person name="Jiang B.G."/>
            <person name="Yang W.F."/>
            <person name="Lam T.T."/>
            <person name="Chang Q.C."/>
            <person name="Ding S.J."/>
            <person name="Wang X.J."/>
            <person name="Zhu J.G."/>
            <person name="Ruan X.D."/>
            <person name="Zhao L."/>
            <person name="Wei J.T."/>
            <person name="Ye R.Z."/>
            <person name="Que T.C."/>
            <person name="Du C.H."/>
            <person name="Zhou Y.H."/>
            <person name="Cheng J.X."/>
            <person name="Dai P.F."/>
            <person name="Guo W.B."/>
            <person name="Han X.H."/>
            <person name="Huang E.J."/>
            <person name="Li L.F."/>
            <person name="Wei W."/>
            <person name="Gao Y.C."/>
            <person name="Liu J.Z."/>
            <person name="Shao H.Z."/>
            <person name="Wang X."/>
            <person name="Wang C.C."/>
            <person name="Yang T.C."/>
            <person name="Huo Q.B."/>
            <person name="Li W."/>
            <person name="Chen H.Y."/>
            <person name="Chen S.E."/>
            <person name="Zhou L.G."/>
            <person name="Ni X.B."/>
            <person name="Tian J.H."/>
            <person name="Sheng Y."/>
            <person name="Liu T."/>
            <person name="Pan Y.S."/>
            <person name="Xia L.Y."/>
            <person name="Li J."/>
            <person name="Zhao F."/>
            <person name="Cao W.C."/>
        </authorList>
    </citation>
    <scope>NUCLEOTIDE SEQUENCE</scope>
    <source>
        <strain evidence="13">Rsan-2018</strain>
    </source>
</reference>
<organism evidence="13 14">
    <name type="scientific">Rhipicephalus sanguineus</name>
    <name type="common">Brown dog tick</name>
    <name type="synonym">Ixodes sanguineus</name>
    <dbReference type="NCBI Taxonomy" id="34632"/>
    <lineage>
        <taxon>Eukaryota</taxon>
        <taxon>Metazoa</taxon>
        <taxon>Ecdysozoa</taxon>
        <taxon>Arthropoda</taxon>
        <taxon>Chelicerata</taxon>
        <taxon>Arachnida</taxon>
        <taxon>Acari</taxon>
        <taxon>Parasitiformes</taxon>
        <taxon>Ixodida</taxon>
        <taxon>Ixodoidea</taxon>
        <taxon>Ixodidae</taxon>
        <taxon>Rhipicephalinae</taxon>
        <taxon>Rhipicephalus</taxon>
        <taxon>Rhipicephalus</taxon>
    </lineage>
</organism>
<comment type="domain">
    <text evidence="10">The SBD domain (substrate-binding domain) mediates the interaction with substrate proteins. It is related to the TRAF family.</text>
</comment>
<evidence type="ECO:0000256" key="10">
    <source>
        <dbReference type="RuleBase" id="RU201113"/>
    </source>
</evidence>
<evidence type="ECO:0000256" key="5">
    <source>
        <dbReference type="ARBA" id="ARBA00022723"/>
    </source>
</evidence>
<evidence type="ECO:0000256" key="4">
    <source>
        <dbReference type="ARBA" id="ARBA00022679"/>
    </source>
</evidence>
<evidence type="ECO:0000256" key="8">
    <source>
        <dbReference type="ARBA" id="ARBA00022833"/>
    </source>
</evidence>
<comment type="catalytic activity">
    <reaction evidence="1 10">
        <text>S-ubiquitinyl-[E2 ubiquitin-conjugating enzyme]-L-cysteine + [acceptor protein]-L-lysine = [E2 ubiquitin-conjugating enzyme]-L-cysteine + N(6)-ubiquitinyl-[acceptor protein]-L-lysine.</text>
        <dbReference type="EC" id="2.3.2.27"/>
    </reaction>
</comment>
<evidence type="ECO:0000256" key="9">
    <source>
        <dbReference type="PROSITE-ProRule" id="PRU00455"/>
    </source>
</evidence>
<dbReference type="GO" id="GO:0043161">
    <property type="term" value="P:proteasome-mediated ubiquitin-dependent protein catabolic process"/>
    <property type="evidence" value="ECO:0007669"/>
    <property type="project" value="TreeGrafter"/>
</dbReference>
<dbReference type="Pfam" id="PF03145">
    <property type="entry name" value="Sina_TRAF"/>
    <property type="match status" value="1"/>
</dbReference>
<gene>
    <name evidence="13" type="ORF">HPB52_024580</name>
    <name evidence="12" type="ORF">HPB52_025228</name>
</gene>
<evidence type="ECO:0000256" key="1">
    <source>
        <dbReference type="ARBA" id="ARBA00000900"/>
    </source>
</evidence>
<dbReference type="InterPro" id="IPR004162">
    <property type="entry name" value="SINA-like_animal"/>
</dbReference>
<evidence type="ECO:0000313" key="12">
    <source>
        <dbReference type="EMBL" id="KAH7986068.1"/>
    </source>
</evidence>
<keyword evidence="7 10" id="KW-0833">Ubl conjugation pathway</keyword>
<keyword evidence="6 9" id="KW-0863">Zinc-finger</keyword>
<dbReference type="Gene3D" id="3.30.40.10">
    <property type="entry name" value="Zinc/RING finger domain, C3HC4 (zinc finger)"/>
    <property type="match status" value="1"/>
</dbReference>
<dbReference type="SUPFAM" id="SSF49599">
    <property type="entry name" value="TRAF domain-like"/>
    <property type="match status" value="1"/>
</dbReference>
<dbReference type="Proteomes" id="UP000821837">
    <property type="component" value="Unassembled WGS sequence"/>
</dbReference>
<dbReference type="GO" id="GO:0031624">
    <property type="term" value="F:ubiquitin conjugating enzyme binding"/>
    <property type="evidence" value="ECO:0007669"/>
    <property type="project" value="TreeGrafter"/>
</dbReference>
<evidence type="ECO:0000313" key="14">
    <source>
        <dbReference type="Proteomes" id="UP000821837"/>
    </source>
</evidence>
<dbReference type="AlphaFoldDB" id="A0A9D4TEB9"/>
<dbReference type="PANTHER" id="PTHR45877:SF2">
    <property type="entry name" value="E3 UBIQUITIN-PROTEIN LIGASE SINA-RELATED"/>
    <property type="match status" value="1"/>
</dbReference>
<dbReference type="EMBL" id="JABSTV010000600">
    <property type="protein sequence ID" value="KAH7986068.1"/>
    <property type="molecule type" value="Genomic_DNA"/>
</dbReference>
<dbReference type="InterPro" id="IPR013010">
    <property type="entry name" value="Znf_SIAH"/>
</dbReference>
<dbReference type="InterPro" id="IPR018121">
    <property type="entry name" value="7-in-absentia-prot_TRAF-dom"/>
</dbReference>
<dbReference type="InterPro" id="IPR013083">
    <property type="entry name" value="Znf_RING/FYVE/PHD"/>
</dbReference>
<proteinExistence type="inferred from homology"/>
<protein>
    <recommendedName>
        <fullName evidence="10">E3 ubiquitin-protein ligase</fullName>
        <ecNumber evidence="10">2.3.2.27</ecNumber>
    </recommendedName>
</protein>
<dbReference type="Pfam" id="PF21362">
    <property type="entry name" value="Sina_RING"/>
    <property type="match status" value="1"/>
</dbReference>
<feature type="domain" description="SIAH-type" evidence="11">
    <location>
        <begin position="95"/>
        <end position="155"/>
    </location>
</feature>
<dbReference type="GO" id="GO:0061630">
    <property type="term" value="F:ubiquitin protein ligase activity"/>
    <property type="evidence" value="ECO:0007669"/>
    <property type="project" value="UniProtKB-EC"/>
</dbReference>
<reference evidence="13" key="2">
    <citation type="submission" date="2021-09" db="EMBL/GenBank/DDBJ databases">
        <authorList>
            <person name="Jia N."/>
            <person name="Wang J."/>
            <person name="Shi W."/>
            <person name="Du L."/>
            <person name="Sun Y."/>
            <person name="Zhan W."/>
            <person name="Jiang J."/>
            <person name="Wang Q."/>
            <person name="Zhang B."/>
            <person name="Ji P."/>
            <person name="Sakyi L.B."/>
            <person name="Cui X."/>
            <person name="Yuan T."/>
            <person name="Jiang B."/>
            <person name="Yang W."/>
            <person name="Lam T.T.-Y."/>
            <person name="Chang Q."/>
            <person name="Ding S."/>
            <person name="Wang X."/>
            <person name="Zhu J."/>
            <person name="Ruan X."/>
            <person name="Zhao L."/>
            <person name="Wei J."/>
            <person name="Que T."/>
            <person name="Du C."/>
            <person name="Cheng J."/>
            <person name="Dai P."/>
            <person name="Han X."/>
            <person name="Huang E."/>
            <person name="Gao Y."/>
            <person name="Liu J."/>
            <person name="Shao H."/>
            <person name="Ye R."/>
            <person name="Li L."/>
            <person name="Wei W."/>
            <person name="Wang X."/>
            <person name="Wang C."/>
            <person name="Huo Q."/>
            <person name="Li W."/>
            <person name="Guo W."/>
            <person name="Chen H."/>
            <person name="Chen S."/>
            <person name="Zhou L."/>
            <person name="Zhou L."/>
            <person name="Ni X."/>
            <person name="Tian J."/>
            <person name="Zhou Y."/>
            <person name="Sheng Y."/>
            <person name="Liu T."/>
            <person name="Pan Y."/>
            <person name="Xia L."/>
            <person name="Li J."/>
            <person name="Zhao F."/>
            <person name="Cao W."/>
        </authorList>
    </citation>
    <scope>NUCLEOTIDE SEQUENCE</scope>
    <source>
        <strain evidence="13">Rsan-2018</strain>
        <tissue evidence="13">Larvae</tissue>
    </source>
</reference>
<keyword evidence="4" id="KW-0808">Transferase</keyword>
<dbReference type="InterPro" id="IPR008974">
    <property type="entry name" value="TRAF-like"/>
</dbReference>
<accession>A0A9D4TEB9</accession>
<comment type="pathway">
    <text evidence="2 10">Protein modification; protein ubiquitination.</text>
</comment>
<keyword evidence="5 10" id="KW-0479">Metal-binding</keyword>
<evidence type="ECO:0000256" key="6">
    <source>
        <dbReference type="ARBA" id="ARBA00022771"/>
    </source>
</evidence>
<evidence type="ECO:0000256" key="3">
    <source>
        <dbReference type="ARBA" id="ARBA00009119"/>
    </source>
</evidence>
<dbReference type="VEuPathDB" id="VectorBase:RSAN_055461"/>
<dbReference type="EMBL" id="JABSTV010000002">
    <property type="protein sequence ID" value="KAH7989030.1"/>
    <property type="molecule type" value="Genomic_DNA"/>
</dbReference>
<dbReference type="PROSITE" id="PS51081">
    <property type="entry name" value="ZF_SIAH"/>
    <property type="match status" value="1"/>
</dbReference>
<evidence type="ECO:0000313" key="13">
    <source>
        <dbReference type="EMBL" id="KAH7989030.1"/>
    </source>
</evidence>